<protein>
    <submittedName>
        <fullName evidence="2">Uncharacterized protein</fullName>
    </submittedName>
</protein>
<proteinExistence type="predicted"/>
<reference evidence="2" key="1">
    <citation type="journal article" date="2022" name="Int. J. Mol. Sci.">
        <title>Draft Genome of Tanacetum Coccineum: Genomic Comparison of Closely Related Tanacetum-Family Plants.</title>
        <authorList>
            <person name="Yamashiro T."/>
            <person name="Shiraishi A."/>
            <person name="Nakayama K."/>
            <person name="Satake H."/>
        </authorList>
    </citation>
    <scope>NUCLEOTIDE SEQUENCE</scope>
</reference>
<keyword evidence="3" id="KW-1185">Reference proteome</keyword>
<feature type="region of interest" description="Disordered" evidence="1">
    <location>
        <begin position="52"/>
        <end position="80"/>
    </location>
</feature>
<organism evidence="2 3">
    <name type="scientific">Tanacetum coccineum</name>
    <dbReference type="NCBI Taxonomy" id="301880"/>
    <lineage>
        <taxon>Eukaryota</taxon>
        <taxon>Viridiplantae</taxon>
        <taxon>Streptophyta</taxon>
        <taxon>Embryophyta</taxon>
        <taxon>Tracheophyta</taxon>
        <taxon>Spermatophyta</taxon>
        <taxon>Magnoliopsida</taxon>
        <taxon>eudicotyledons</taxon>
        <taxon>Gunneridae</taxon>
        <taxon>Pentapetalae</taxon>
        <taxon>asterids</taxon>
        <taxon>campanulids</taxon>
        <taxon>Asterales</taxon>
        <taxon>Asteraceae</taxon>
        <taxon>Asteroideae</taxon>
        <taxon>Anthemideae</taxon>
        <taxon>Anthemidinae</taxon>
        <taxon>Tanacetum</taxon>
    </lineage>
</organism>
<evidence type="ECO:0000256" key="1">
    <source>
        <dbReference type="SAM" id="MobiDB-lite"/>
    </source>
</evidence>
<evidence type="ECO:0000313" key="3">
    <source>
        <dbReference type="Proteomes" id="UP001151760"/>
    </source>
</evidence>
<dbReference type="Proteomes" id="UP001151760">
    <property type="component" value="Unassembled WGS sequence"/>
</dbReference>
<comment type="caution">
    <text evidence="2">The sequence shown here is derived from an EMBL/GenBank/DDBJ whole genome shotgun (WGS) entry which is preliminary data.</text>
</comment>
<name>A0ABQ4XFC5_9ASTR</name>
<gene>
    <name evidence="2" type="ORF">Tco_0678227</name>
</gene>
<reference evidence="2" key="2">
    <citation type="submission" date="2022-01" db="EMBL/GenBank/DDBJ databases">
        <authorList>
            <person name="Yamashiro T."/>
            <person name="Shiraishi A."/>
            <person name="Satake H."/>
            <person name="Nakayama K."/>
        </authorList>
    </citation>
    <scope>NUCLEOTIDE SEQUENCE</scope>
</reference>
<sequence>MGRESRYYIPDNVLELVDDFPAWNTYLWGEYFWKTFYLRTLNVVSRKNKRDSKKNREIVKEPPKKKKKVDNSSKKKKKVEKEAPTKKITYNLYGFVWSLNKDRTVIPRGLAWSKIGKFQKGDYSRLFAQFSLVVVLRDVVGEVRAEVLELEQKITVVEKALKLRYQDNSEDFVAKQVHHKPHELVGSESNSAVYSQDKYSILQLVQLASNEKSGPVVDSTQLDVDNRIDWNVGFDHMLESVYINEQFDDKGEEGLVKLDDMLSMEENLSDVKVDEQMDAQVEVDRATGQASPPPTATEVEDEVCVDVHVDPV</sequence>
<accession>A0ABQ4XFC5</accession>
<dbReference type="EMBL" id="BQNB010009448">
    <property type="protein sequence ID" value="GJS63663.1"/>
    <property type="molecule type" value="Genomic_DNA"/>
</dbReference>
<evidence type="ECO:0000313" key="2">
    <source>
        <dbReference type="EMBL" id="GJS63663.1"/>
    </source>
</evidence>
<feature type="compositionally biased region" description="Basic and acidic residues" evidence="1">
    <location>
        <begin position="69"/>
        <end position="80"/>
    </location>
</feature>